<dbReference type="GeneID" id="36402999"/>
<proteinExistence type="predicted"/>
<reference evidence="2" key="1">
    <citation type="submission" date="2014-09" db="EMBL/GenBank/DDBJ databases">
        <authorList>
            <person name="Sharma Rahul"/>
            <person name="Thines Marco"/>
        </authorList>
    </citation>
    <scope>NUCLEOTIDE SEQUENCE [LARGE SCALE GENOMIC DNA]</scope>
</reference>
<dbReference type="Proteomes" id="UP000054928">
    <property type="component" value="Unassembled WGS sequence"/>
</dbReference>
<protein>
    <submittedName>
        <fullName evidence="1">Uncharacterized protein</fullName>
    </submittedName>
</protein>
<keyword evidence="2" id="KW-1185">Reference proteome</keyword>
<organism evidence="1 2">
    <name type="scientific">Plasmopara halstedii</name>
    <name type="common">Downy mildew of sunflower</name>
    <dbReference type="NCBI Taxonomy" id="4781"/>
    <lineage>
        <taxon>Eukaryota</taxon>
        <taxon>Sar</taxon>
        <taxon>Stramenopiles</taxon>
        <taxon>Oomycota</taxon>
        <taxon>Peronosporomycetes</taxon>
        <taxon>Peronosporales</taxon>
        <taxon>Peronosporaceae</taxon>
        <taxon>Plasmopara</taxon>
    </lineage>
</organism>
<dbReference type="EMBL" id="CCYD01003101">
    <property type="protein sequence ID" value="CEG50220.1"/>
    <property type="molecule type" value="Genomic_DNA"/>
</dbReference>
<dbReference type="AlphaFoldDB" id="A0A0P1B6N8"/>
<dbReference type="RefSeq" id="XP_024586589.1">
    <property type="nucleotide sequence ID" value="XM_024721496.1"/>
</dbReference>
<name>A0A0P1B6N8_PLAHL</name>
<accession>A0A0P1B6N8</accession>
<evidence type="ECO:0000313" key="2">
    <source>
        <dbReference type="Proteomes" id="UP000054928"/>
    </source>
</evidence>
<evidence type="ECO:0000313" key="1">
    <source>
        <dbReference type="EMBL" id="CEG50220.1"/>
    </source>
</evidence>
<sequence length="50" mass="5630">MSGYILKLDRVEPPRYQQYLIEFRSTAELPAIGGGGKFDYIVAQILDAEP</sequence>